<evidence type="ECO:0000256" key="5">
    <source>
        <dbReference type="ARBA" id="ARBA00023136"/>
    </source>
</evidence>
<dbReference type="PRINTS" id="PR00176">
    <property type="entry name" value="NANEUSMPORT"/>
</dbReference>
<evidence type="ECO:0000256" key="3">
    <source>
        <dbReference type="ARBA" id="ARBA00022692"/>
    </source>
</evidence>
<dbReference type="InterPro" id="IPR047218">
    <property type="entry name" value="YocR/YhdH-like"/>
</dbReference>
<feature type="transmembrane region" description="Helical" evidence="6">
    <location>
        <begin position="223"/>
        <end position="244"/>
    </location>
</feature>
<evidence type="ECO:0000313" key="8">
    <source>
        <dbReference type="Proteomes" id="UP000094291"/>
    </source>
</evidence>
<dbReference type="OrthoDB" id="9762833at2"/>
<keyword evidence="2" id="KW-0813">Transport</keyword>
<keyword evidence="8" id="KW-1185">Reference proteome</keyword>
<feature type="transmembrane region" description="Helical" evidence="6">
    <location>
        <begin position="177"/>
        <end position="196"/>
    </location>
</feature>
<dbReference type="CDD" id="cd10336">
    <property type="entry name" value="SLC6sbd_Tyt1-Like"/>
    <property type="match status" value="1"/>
</dbReference>
<feature type="transmembrane region" description="Helical" evidence="6">
    <location>
        <begin position="256"/>
        <end position="282"/>
    </location>
</feature>
<keyword evidence="4 6" id="KW-1133">Transmembrane helix</keyword>
<dbReference type="EMBL" id="MDTQ01000001">
    <property type="protein sequence ID" value="ODC05036.1"/>
    <property type="molecule type" value="Genomic_DNA"/>
</dbReference>
<feature type="transmembrane region" description="Helical" evidence="6">
    <location>
        <begin position="90"/>
        <end position="111"/>
    </location>
</feature>
<gene>
    <name evidence="7" type="ORF">BFW38_17350</name>
</gene>
<dbReference type="PANTHER" id="PTHR42948">
    <property type="entry name" value="TRANSPORTER"/>
    <property type="match status" value="1"/>
</dbReference>
<feature type="transmembrane region" description="Helical" evidence="6">
    <location>
        <begin position="302"/>
        <end position="324"/>
    </location>
</feature>
<dbReference type="Pfam" id="PF00209">
    <property type="entry name" value="SNF"/>
    <property type="match status" value="2"/>
</dbReference>
<comment type="subcellular location">
    <subcellularLocation>
        <location evidence="1">Membrane</location>
        <topology evidence="1">Multi-pass membrane protein</topology>
    </subcellularLocation>
</comment>
<evidence type="ECO:0000256" key="2">
    <source>
        <dbReference type="ARBA" id="ARBA00022448"/>
    </source>
</evidence>
<dbReference type="NCBIfam" id="NF037979">
    <property type="entry name" value="Na_transp"/>
    <property type="match status" value="1"/>
</dbReference>
<feature type="transmembrane region" description="Helical" evidence="6">
    <location>
        <begin position="435"/>
        <end position="456"/>
    </location>
</feature>
<keyword evidence="3 6" id="KW-0812">Transmembrane</keyword>
<sequence length="459" mass="48859">MTSKAQQWSSQRAFILAVTGAAVGLGNIWRFPYMTGENGGSAFLLLYILFVLILGLPVMMAEIMVGRAGRAGPMQSLMNMARENGASPQWRHIATLGAVTLFLILSFYGVVSGWSLAYIGKSISGDFAGQPPNVIGGIFGQFLENVPLLLICHLIFMVLTMAVVARGVTQGLERLNNLLMPLLYLLLLLLAGYAVTTPGFGEAMKWLFLPNPEAITWKATLDAMGHAFFTLAIGACALMAYGAYMPPEQSLPKAVIAVAILDVGVALLSGIAIFSVVFSHGMEPAGGPGLMFVTLPIAFSDITGGTWLSAAFFVLLLLATWTSSINLAEPMVAMLIDKGWRRGQAAFAVGVAVWAMGVLSALSFNVLSDVFPLQALGGIFAGKTVFDLVSSIPPDIFLPLGGLLIAIFATRVMPASDGRAALGGGEAFYRRWRKITVMISAPLVALVLFVSLLKLWGVF</sequence>
<dbReference type="PANTHER" id="PTHR42948:SF1">
    <property type="entry name" value="TRANSPORTER"/>
    <property type="match status" value="1"/>
</dbReference>
<feature type="transmembrane region" description="Helical" evidence="6">
    <location>
        <begin position="345"/>
        <end position="367"/>
    </location>
</feature>
<dbReference type="RefSeq" id="WP_069000058.1">
    <property type="nucleotide sequence ID" value="NZ_MDTQ01000001.1"/>
</dbReference>
<feature type="transmembrane region" description="Helical" evidence="6">
    <location>
        <begin position="44"/>
        <end position="69"/>
    </location>
</feature>
<feature type="transmembrane region" description="Helical" evidence="6">
    <location>
        <begin position="12"/>
        <end position="32"/>
    </location>
</feature>
<reference evidence="7 8" key="1">
    <citation type="submission" date="2016-08" db="EMBL/GenBank/DDBJ databases">
        <authorList>
            <person name="Seilhamer J.J."/>
        </authorList>
    </citation>
    <scope>NUCLEOTIDE SEQUENCE [LARGE SCALE GENOMIC DNA]</scope>
    <source>
        <strain evidence="7 8">PH27A</strain>
    </source>
</reference>
<dbReference type="GO" id="GO:0016020">
    <property type="term" value="C:membrane"/>
    <property type="evidence" value="ECO:0007669"/>
    <property type="project" value="UniProtKB-SubCell"/>
</dbReference>
<comment type="caution">
    <text evidence="7">The sequence shown here is derived from an EMBL/GenBank/DDBJ whole genome shotgun (WGS) entry which is preliminary data.</text>
</comment>
<evidence type="ECO:0000256" key="6">
    <source>
        <dbReference type="SAM" id="Phobius"/>
    </source>
</evidence>
<evidence type="ECO:0000256" key="1">
    <source>
        <dbReference type="ARBA" id="ARBA00004141"/>
    </source>
</evidence>
<evidence type="ECO:0000313" key="7">
    <source>
        <dbReference type="EMBL" id="ODC05036.1"/>
    </source>
</evidence>
<keyword evidence="5 6" id="KW-0472">Membrane</keyword>
<dbReference type="Proteomes" id="UP000094291">
    <property type="component" value="Unassembled WGS sequence"/>
</dbReference>
<dbReference type="InterPro" id="IPR000175">
    <property type="entry name" value="Na/ntran_symport"/>
</dbReference>
<protein>
    <submittedName>
        <fullName evidence="7">Transporter</fullName>
    </submittedName>
</protein>
<dbReference type="InterPro" id="IPR037272">
    <property type="entry name" value="SNS_sf"/>
</dbReference>
<dbReference type="PROSITE" id="PS50267">
    <property type="entry name" value="NA_NEUROTRAN_SYMP_3"/>
    <property type="match status" value="1"/>
</dbReference>
<accession>A0A1E2VDY6</accession>
<dbReference type="AlphaFoldDB" id="A0A1E2VDY6"/>
<organism evidence="7 8">
    <name type="scientific">Terasakiispira papahanaumokuakeensis</name>
    <dbReference type="NCBI Taxonomy" id="197479"/>
    <lineage>
        <taxon>Bacteria</taxon>
        <taxon>Pseudomonadati</taxon>
        <taxon>Pseudomonadota</taxon>
        <taxon>Gammaproteobacteria</taxon>
        <taxon>Oceanospirillales</taxon>
        <taxon>Terasakiispira</taxon>
    </lineage>
</organism>
<feature type="transmembrane region" description="Helical" evidence="6">
    <location>
        <begin position="146"/>
        <end position="165"/>
    </location>
</feature>
<proteinExistence type="predicted"/>
<name>A0A1E2VDY6_9GAMM</name>
<dbReference type="SUPFAM" id="SSF161070">
    <property type="entry name" value="SNF-like"/>
    <property type="match status" value="1"/>
</dbReference>
<dbReference type="STRING" id="197479.BFW38_17350"/>
<feature type="transmembrane region" description="Helical" evidence="6">
    <location>
        <begin position="396"/>
        <end position="414"/>
    </location>
</feature>
<evidence type="ECO:0000256" key="4">
    <source>
        <dbReference type="ARBA" id="ARBA00022989"/>
    </source>
</evidence>